<keyword evidence="5" id="KW-1185">Reference proteome</keyword>
<feature type="repeat" description="ANK" evidence="3">
    <location>
        <begin position="111"/>
        <end position="143"/>
    </location>
</feature>
<dbReference type="Pfam" id="PF12796">
    <property type="entry name" value="Ank_2"/>
    <property type="match status" value="1"/>
</dbReference>
<dbReference type="Proteomes" id="UP001285441">
    <property type="component" value="Unassembled WGS sequence"/>
</dbReference>
<name>A0AAE0U3A7_9PEZI</name>
<evidence type="ECO:0000313" key="4">
    <source>
        <dbReference type="EMBL" id="KAK3389423.1"/>
    </source>
</evidence>
<dbReference type="PANTHER" id="PTHR24198:SF165">
    <property type="entry name" value="ANKYRIN REPEAT-CONTAINING PROTEIN-RELATED"/>
    <property type="match status" value="1"/>
</dbReference>
<dbReference type="SUPFAM" id="SSF48403">
    <property type="entry name" value="Ankyrin repeat"/>
    <property type="match status" value="1"/>
</dbReference>
<protein>
    <recommendedName>
        <fullName evidence="6">Ankyrin</fullName>
    </recommendedName>
</protein>
<evidence type="ECO:0008006" key="6">
    <source>
        <dbReference type="Google" id="ProtNLM"/>
    </source>
</evidence>
<evidence type="ECO:0000256" key="2">
    <source>
        <dbReference type="ARBA" id="ARBA00023043"/>
    </source>
</evidence>
<dbReference type="Gene3D" id="1.25.40.20">
    <property type="entry name" value="Ankyrin repeat-containing domain"/>
    <property type="match status" value="1"/>
</dbReference>
<dbReference type="SMART" id="SM00248">
    <property type="entry name" value="ANK"/>
    <property type="match status" value="3"/>
</dbReference>
<sequence>MPKSWIAVQRLRTRRNQGLIVTSRSRLYPGPLQITSCHQSGVRTPDAIDKESPQAILNEKDTSTPWFSSSSTRQAVPEMVLPTLVTAACNGKPHTVQQVLDQGADINGRSHYATPLEGAILGGHEPTVRLLLDRGEHVDGPEEDNMSPLGVVAQMGHESTVRWLLDRGMIVRRLDLISPDDREWRSCTPLEAAFEVGDKSTVCLPPGHGTAAGDKHSVLAGTTSLFVSLS</sequence>
<evidence type="ECO:0000313" key="5">
    <source>
        <dbReference type="Proteomes" id="UP001285441"/>
    </source>
</evidence>
<reference evidence="4" key="2">
    <citation type="submission" date="2023-06" db="EMBL/GenBank/DDBJ databases">
        <authorList>
            <consortium name="Lawrence Berkeley National Laboratory"/>
            <person name="Haridas S."/>
            <person name="Hensen N."/>
            <person name="Bonometti L."/>
            <person name="Westerberg I."/>
            <person name="Brannstrom I.O."/>
            <person name="Guillou S."/>
            <person name="Cros-Aarteil S."/>
            <person name="Calhoun S."/>
            <person name="Kuo A."/>
            <person name="Mondo S."/>
            <person name="Pangilinan J."/>
            <person name="Riley R."/>
            <person name="LaButti K."/>
            <person name="Andreopoulos B."/>
            <person name="Lipzen A."/>
            <person name="Chen C."/>
            <person name="Yanf M."/>
            <person name="Daum C."/>
            <person name="Ng V."/>
            <person name="Clum A."/>
            <person name="Steindorff A."/>
            <person name="Ohm R."/>
            <person name="Martin F."/>
            <person name="Silar P."/>
            <person name="Natvig D."/>
            <person name="Lalanne C."/>
            <person name="Gautier V."/>
            <person name="Ament-velasquez S.L."/>
            <person name="Kruys A."/>
            <person name="Hutchinson M.I."/>
            <person name="Powell A.J."/>
            <person name="Barry K."/>
            <person name="Miller A.N."/>
            <person name="Grigoriev I.V."/>
            <person name="Debuchy R."/>
            <person name="Gladieux P."/>
            <person name="Thoren M.H."/>
            <person name="Johannesson H."/>
        </authorList>
    </citation>
    <scope>NUCLEOTIDE SEQUENCE</scope>
    <source>
        <strain evidence="4">CBS 232.78</strain>
    </source>
</reference>
<dbReference type="EMBL" id="JAULSW010000002">
    <property type="protein sequence ID" value="KAK3389423.1"/>
    <property type="molecule type" value="Genomic_DNA"/>
</dbReference>
<evidence type="ECO:0000256" key="1">
    <source>
        <dbReference type="ARBA" id="ARBA00022737"/>
    </source>
</evidence>
<keyword evidence="1" id="KW-0677">Repeat</keyword>
<gene>
    <name evidence="4" type="ORF">B0H63DRAFT_98847</name>
</gene>
<accession>A0AAE0U3A7</accession>
<keyword evidence="2 3" id="KW-0040">ANK repeat</keyword>
<dbReference type="InterPro" id="IPR002110">
    <property type="entry name" value="Ankyrin_rpt"/>
</dbReference>
<dbReference type="PROSITE" id="PS50088">
    <property type="entry name" value="ANK_REPEAT"/>
    <property type="match status" value="1"/>
</dbReference>
<comment type="caution">
    <text evidence="4">The sequence shown here is derived from an EMBL/GenBank/DDBJ whole genome shotgun (WGS) entry which is preliminary data.</text>
</comment>
<proteinExistence type="predicted"/>
<evidence type="ECO:0000256" key="3">
    <source>
        <dbReference type="PROSITE-ProRule" id="PRU00023"/>
    </source>
</evidence>
<organism evidence="4 5">
    <name type="scientific">Podospora didyma</name>
    <dbReference type="NCBI Taxonomy" id="330526"/>
    <lineage>
        <taxon>Eukaryota</taxon>
        <taxon>Fungi</taxon>
        <taxon>Dikarya</taxon>
        <taxon>Ascomycota</taxon>
        <taxon>Pezizomycotina</taxon>
        <taxon>Sordariomycetes</taxon>
        <taxon>Sordariomycetidae</taxon>
        <taxon>Sordariales</taxon>
        <taxon>Podosporaceae</taxon>
        <taxon>Podospora</taxon>
    </lineage>
</organism>
<reference evidence="4" key="1">
    <citation type="journal article" date="2023" name="Mol. Phylogenet. Evol.">
        <title>Genome-scale phylogeny and comparative genomics of the fungal order Sordariales.</title>
        <authorList>
            <person name="Hensen N."/>
            <person name="Bonometti L."/>
            <person name="Westerberg I."/>
            <person name="Brannstrom I.O."/>
            <person name="Guillou S."/>
            <person name="Cros-Aarteil S."/>
            <person name="Calhoun S."/>
            <person name="Haridas S."/>
            <person name="Kuo A."/>
            <person name="Mondo S."/>
            <person name="Pangilinan J."/>
            <person name="Riley R."/>
            <person name="LaButti K."/>
            <person name="Andreopoulos B."/>
            <person name="Lipzen A."/>
            <person name="Chen C."/>
            <person name="Yan M."/>
            <person name="Daum C."/>
            <person name="Ng V."/>
            <person name="Clum A."/>
            <person name="Steindorff A."/>
            <person name="Ohm R.A."/>
            <person name="Martin F."/>
            <person name="Silar P."/>
            <person name="Natvig D.O."/>
            <person name="Lalanne C."/>
            <person name="Gautier V."/>
            <person name="Ament-Velasquez S.L."/>
            <person name="Kruys A."/>
            <person name="Hutchinson M.I."/>
            <person name="Powell A.J."/>
            <person name="Barry K."/>
            <person name="Miller A.N."/>
            <person name="Grigoriev I.V."/>
            <person name="Debuchy R."/>
            <person name="Gladieux P."/>
            <person name="Hiltunen Thoren M."/>
            <person name="Johannesson H."/>
        </authorList>
    </citation>
    <scope>NUCLEOTIDE SEQUENCE</scope>
    <source>
        <strain evidence="4">CBS 232.78</strain>
    </source>
</reference>
<dbReference type="PANTHER" id="PTHR24198">
    <property type="entry name" value="ANKYRIN REPEAT AND PROTEIN KINASE DOMAIN-CONTAINING PROTEIN"/>
    <property type="match status" value="1"/>
</dbReference>
<dbReference type="AlphaFoldDB" id="A0AAE0U3A7"/>
<dbReference type="InterPro" id="IPR036770">
    <property type="entry name" value="Ankyrin_rpt-contain_sf"/>
</dbReference>